<dbReference type="GeneID" id="112682827"/>
<gene>
    <name evidence="4" type="primary">LOC112682827</name>
</gene>
<name>A0A8B8FFS8_9HEMI</name>
<evidence type="ECO:0000259" key="2">
    <source>
        <dbReference type="Pfam" id="PF17172"/>
    </source>
</evidence>
<dbReference type="GO" id="GO:0007005">
    <property type="term" value="P:mitochondrion organization"/>
    <property type="evidence" value="ECO:0007669"/>
    <property type="project" value="TreeGrafter"/>
</dbReference>
<evidence type="ECO:0000313" key="4">
    <source>
        <dbReference type="RefSeq" id="XP_025409357.1"/>
    </source>
</evidence>
<feature type="domain" description="Thioredoxin-like fold" evidence="2">
    <location>
        <begin position="50"/>
        <end position="144"/>
    </location>
</feature>
<dbReference type="GO" id="GO:0001401">
    <property type="term" value="C:SAM complex"/>
    <property type="evidence" value="ECO:0007669"/>
    <property type="project" value="TreeGrafter"/>
</dbReference>
<organism evidence="3 4">
    <name type="scientific">Sipha flava</name>
    <name type="common">yellow sugarcane aphid</name>
    <dbReference type="NCBI Taxonomy" id="143950"/>
    <lineage>
        <taxon>Eukaryota</taxon>
        <taxon>Metazoa</taxon>
        <taxon>Ecdysozoa</taxon>
        <taxon>Arthropoda</taxon>
        <taxon>Hexapoda</taxon>
        <taxon>Insecta</taxon>
        <taxon>Pterygota</taxon>
        <taxon>Neoptera</taxon>
        <taxon>Paraneoptera</taxon>
        <taxon>Hemiptera</taxon>
        <taxon>Sternorrhyncha</taxon>
        <taxon>Aphidomorpha</taxon>
        <taxon>Aphidoidea</taxon>
        <taxon>Aphididae</taxon>
        <taxon>Sipha</taxon>
    </lineage>
</organism>
<protein>
    <submittedName>
        <fullName evidence="4">Metaxin-2 isoform X1</fullName>
    </submittedName>
</protein>
<dbReference type="OrthoDB" id="198787at2759"/>
<evidence type="ECO:0000313" key="3">
    <source>
        <dbReference type="Proteomes" id="UP000694846"/>
    </source>
</evidence>
<dbReference type="InterPro" id="IPR050931">
    <property type="entry name" value="Mito_Protein_Transport_Metaxin"/>
</dbReference>
<dbReference type="InterPro" id="IPR033468">
    <property type="entry name" value="Metaxin_GST"/>
</dbReference>
<evidence type="ECO:0000259" key="1">
    <source>
        <dbReference type="Pfam" id="PF17171"/>
    </source>
</evidence>
<dbReference type="InterPro" id="IPR012336">
    <property type="entry name" value="Thioredoxin-like_fold"/>
</dbReference>
<dbReference type="PANTHER" id="PTHR12289:SF38">
    <property type="entry name" value="METAXIN-2"/>
    <property type="match status" value="1"/>
</dbReference>
<dbReference type="RefSeq" id="XP_025409357.1">
    <property type="nucleotide sequence ID" value="XM_025553572.1"/>
</dbReference>
<dbReference type="Pfam" id="PF17172">
    <property type="entry name" value="GST_N_4"/>
    <property type="match status" value="1"/>
</dbReference>
<feature type="domain" description="Metaxin glutathione S-transferase" evidence="1">
    <location>
        <begin position="198"/>
        <end position="260"/>
    </location>
</feature>
<accession>A0A8B8FFS8</accession>
<proteinExistence type="predicted"/>
<dbReference type="AlphaFoldDB" id="A0A8B8FFS8"/>
<keyword evidence="3" id="KW-1185">Reference proteome</keyword>
<dbReference type="SUPFAM" id="SSF47616">
    <property type="entry name" value="GST C-terminal domain-like"/>
    <property type="match status" value="1"/>
</dbReference>
<dbReference type="Proteomes" id="UP000694846">
    <property type="component" value="Unplaced"/>
</dbReference>
<dbReference type="InterPro" id="IPR036282">
    <property type="entry name" value="Glutathione-S-Trfase_C_sf"/>
</dbReference>
<dbReference type="CDD" id="cd03211">
    <property type="entry name" value="GST_C_Metaxin2"/>
    <property type="match status" value="1"/>
</dbReference>
<dbReference type="Pfam" id="PF17171">
    <property type="entry name" value="GST_C_6"/>
    <property type="match status" value="1"/>
</dbReference>
<dbReference type="PANTHER" id="PTHR12289">
    <property type="entry name" value="METAXIN RELATED"/>
    <property type="match status" value="1"/>
</dbReference>
<sequence>MSKMTDLQTSGILAKECLRTQICGEGEWPKNTVLYQPYETEQILLPDNSKCLSVKTFLKMADLEFIVEARENAEYMSPHRGKVPFIKAGQFLVADFEPIVNFAQSKGYSLSSNLDEHQKWDLRVYMALVNNVLLNAEIYVTWKHEPTYNDLTKPRYGSVYSFPLNHWATYYKRCEMLSHLDVLDWKKKSLDEVFKEVEKICESLSNFLGDKKYFFNEKPTELDALVFGHLFSIITTPLLNNRFAAIIRAYDNLVQLCVRIETEFYQSRFL</sequence>
<dbReference type="Gene3D" id="1.20.1050.10">
    <property type="match status" value="1"/>
</dbReference>
<reference evidence="4" key="1">
    <citation type="submission" date="2025-08" db="UniProtKB">
        <authorList>
            <consortium name="RefSeq"/>
        </authorList>
    </citation>
    <scope>IDENTIFICATION</scope>
    <source>
        <tissue evidence="4">Whole body</tissue>
    </source>
</reference>